<evidence type="ECO:0000313" key="3">
    <source>
        <dbReference type="Proteomes" id="UP001295794"/>
    </source>
</evidence>
<feature type="chain" id="PRO_5042262886" description="Secreted protein" evidence="1">
    <location>
        <begin position="21"/>
        <end position="124"/>
    </location>
</feature>
<gene>
    <name evidence="2" type="ORF">MYCIT1_LOCUS27753</name>
</gene>
<evidence type="ECO:0000313" key="2">
    <source>
        <dbReference type="EMBL" id="CAK5278418.1"/>
    </source>
</evidence>
<keyword evidence="3" id="KW-1185">Reference proteome</keyword>
<dbReference type="AlphaFoldDB" id="A0AAD2HPC7"/>
<feature type="signal peptide" evidence="1">
    <location>
        <begin position="1"/>
        <end position="20"/>
    </location>
</feature>
<reference evidence="2" key="1">
    <citation type="submission" date="2023-11" db="EMBL/GenBank/DDBJ databases">
        <authorList>
            <person name="De Vega J J."/>
            <person name="De Vega J J."/>
        </authorList>
    </citation>
    <scope>NUCLEOTIDE SEQUENCE</scope>
</reference>
<proteinExistence type="predicted"/>
<evidence type="ECO:0000256" key="1">
    <source>
        <dbReference type="SAM" id="SignalP"/>
    </source>
</evidence>
<dbReference type="EMBL" id="CAVNYO010000421">
    <property type="protein sequence ID" value="CAK5278418.1"/>
    <property type="molecule type" value="Genomic_DNA"/>
</dbReference>
<keyword evidence="1" id="KW-0732">Signal</keyword>
<comment type="caution">
    <text evidence="2">The sequence shown here is derived from an EMBL/GenBank/DDBJ whole genome shotgun (WGS) entry which is preliminary data.</text>
</comment>
<dbReference type="Proteomes" id="UP001295794">
    <property type="component" value="Unassembled WGS sequence"/>
</dbReference>
<organism evidence="2 3">
    <name type="scientific">Mycena citricolor</name>
    <dbReference type="NCBI Taxonomy" id="2018698"/>
    <lineage>
        <taxon>Eukaryota</taxon>
        <taxon>Fungi</taxon>
        <taxon>Dikarya</taxon>
        <taxon>Basidiomycota</taxon>
        <taxon>Agaricomycotina</taxon>
        <taxon>Agaricomycetes</taxon>
        <taxon>Agaricomycetidae</taxon>
        <taxon>Agaricales</taxon>
        <taxon>Marasmiineae</taxon>
        <taxon>Mycenaceae</taxon>
        <taxon>Mycena</taxon>
    </lineage>
</organism>
<name>A0AAD2HPC7_9AGAR</name>
<sequence length="124" mass="13423">MPSPTTRMILSRALLRLCSWLATRVRVGCYLPRGSGFKCFGLRLLGSRCNGRLLSVCLSVISVSVCPSLKLSRPRLKLSRPRVIPSPVVTRATQSRGAADCMRAGKLFETGAKTASDPEQASLC</sequence>
<accession>A0AAD2HPC7</accession>
<evidence type="ECO:0008006" key="4">
    <source>
        <dbReference type="Google" id="ProtNLM"/>
    </source>
</evidence>
<protein>
    <recommendedName>
        <fullName evidence="4">Secreted protein</fullName>
    </recommendedName>
</protein>